<accession>A0A023D4H0</accession>
<dbReference type="Proteomes" id="UP000019760">
    <property type="component" value="Unassembled WGS sequence"/>
</dbReference>
<dbReference type="Pfam" id="PF25917">
    <property type="entry name" value="BSH_RND"/>
    <property type="match status" value="1"/>
</dbReference>
<evidence type="ECO:0000256" key="8">
    <source>
        <dbReference type="SAM" id="Phobius"/>
    </source>
</evidence>
<dbReference type="RefSeq" id="WP_042057556.1">
    <property type="nucleotide sequence ID" value="NZ_BAND01000035.1"/>
</dbReference>
<evidence type="ECO:0000256" key="2">
    <source>
        <dbReference type="ARBA" id="ARBA00009477"/>
    </source>
</evidence>
<keyword evidence="5" id="KW-0997">Cell inner membrane</keyword>
<dbReference type="AlphaFoldDB" id="A0A023D4H0"/>
<organism evidence="13 14">
    <name type="scientific">Acidomonas methanolica NBRC 104435</name>
    <dbReference type="NCBI Taxonomy" id="1231351"/>
    <lineage>
        <taxon>Bacteria</taxon>
        <taxon>Pseudomonadati</taxon>
        <taxon>Pseudomonadota</taxon>
        <taxon>Alphaproteobacteria</taxon>
        <taxon>Acetobacterales</taxon>
        <taxon>Acetobacteraceae</taxon>
        <taxon>Acidomonas</taxon>
    </lineage>
</organism>
<feature type="domain" description="Multidrug resistance protein MdtA-like alpha-helical hairpin" evidence="9">
    <location>
        <begin position="135"/>
        <end position="202"/>
    </location>
</feature>
<proteinExistence type="inferred from homology"/>
<dbReference type="PANTHER" id="PTHR30469:SF12">
    <property type="entry name" value="MULTIDRUG RESISTANCE PROTEIN MDTA"/>
    <property type="match status" value="1"/>
</dbReference>
<dbReference type="InterPro" id="IPR058624">
    <property type="entry name" value="MdtA-like_HH"/>
</dbReference>
<protein>
    <submittedName>
        <fullName evidence="13">Multidrug resistance efflux pump acriflavin resistance protein HlyD/AcrB/AcrD/AcrF</fullName>
    </submittedName>
</protein>
<dbReference type="InterPro" id="IPR058625">
    <property type="entry name" value="MdtA-like_BSH"/>
</dbReference>
<dbReference type="OrthoDB" id="9783047at2"/>
<evidence type="ECO:0000259" key="11">
    <source>
        <dbReference type="Pfam" id="PF25944"/>
    </source>
</evidence>
<keyword evidence="6 8" id="KW-0472">Membrane</keyword>
<feature type="domain" description="Multidrug resistance protein MdtA-like beta-barrel" evidence="11">
    <location>
        <begin position="239"/>
        <end position="323"/>
    </location>
</feature>
<evidence type="ECO:0000256" key="7">
    <source>
        <dbReference type="SAM" id="MobiDB-lite"/>
    </source>
</evidence>
<dbReference type="FunFam" id="2.40.420.20:FF:000001">
    <property type="entry name" value="Efflux RND transporter periplasmic adaptor subunit"/>
    <property type="match status" value="1"/>
</dbReference>
<dbReference type="Gene3D" id="2.40.30.170">
    <property type="match status" value="1"/>
</dbReference>
<evidence type="ECO:0000256" key="1">
    <source>
        <dbReference type="ARBA" id="ARBA00004236"/>
    </source>
</evidence>
<dbReference type="Pfam" id="PF25944">
    <property type="entry name" value="Beta-barrel_RND"/>
    <property type="match status" value="1"/>
</dbReference>
<keyword evidence="3" id="KW-0813">Transport</keyword>
<dbReference type="GO" id="GO:0030313">
    <property type="term" value="C:cell envelope"/>
    <property type="evidence" value="ECO:0007669"/>
    <property type="project" value="UniProtKB-SubCell"/>
</dbReference>
<evidence type="ECO:0000256" key="6">
    <source>
        <dbReference type="ARBA" id="ARBA00023136"/>
    </source>
</evidence>
<reference evidence="13 14" key="2">
    <citation type="journal article" date="2014" name="FEMS Microbiol. Lett.">
        <title>Draft genomic DNA sequence of the facultatively methylotrophic bacterium Acidomonas methanolica type strain MB58.</title>
        <authorList>
            <person name="Higashiura N."/>
            <person name="Hadano H."/>
            <person name="Hirakawa H."/>
            <person name="Matsutani M."/>
            <person name="Takabe S."/>
            <person name="Matsushita K."/>
            <person name="Azuma Y."/>
        </authorList>
    </citation>
    <scope>NUCLEOTIDE SEQUENCE [LARGE SCALE GENOMIC DNA]</scope>
    <source>
        <strain evidence="13 14">MB58</strain>
    </source>
</reference>
<sequence>MDEQTARPSQDRQLHATTTPPSRKKRWVAIGLLAVFIALIAVAFLRPHHKTGMAGPGRHAQTGDQPTPVGVAQVKTGDMPVVLTLLGTVVPITNVTVEARVTGYLMQVNFKEGQHVNQGDELELIDPRPYQVVVDQWEGTLAQDSALLAAARINNRRYQTLLKQNSTAAMTAVNQEYTVKQYEGTVKYDQAQLDAARLNVMYCHIIAPVSGRIGIRGVDKGNYVTGGSTTLGTLTQMQPISVIFTVPQNELPRVIDRMSAVGMLPVQAWDAANENRIADGTVKALDSQIDTATGTVRMRGIFPNEDEHLFPNQFVNARLMVDTLHNVMLVPSNALQTGPNGQFVYVVQPDNTVAVHLVKIGIASNDTTVVVSGVKPGDRVVTDGTNHLRPGAKVTIAADAPAPASGGQ</sequence>
<feature type="region of interest" description="Disordered" evidence="7">
    <location>
        <begin position="1"/>
        <end position="21"/>
    </location>
</feature>
<dbReference type="GO" id="GO:1990281">
    <property type="term" value="C:efflux pump complex"/>
    <property type="evidence" value="ECO:0007669"/>
    <property type="project" value="TreeGrafter"/>
</dbReference>
<feature type="transmembrane region" description="Helical" evidence="8">
    <location>
        <begin position="27"/>
        <end position="45"/>
    </location>
</feature>
<dbReference type="Gene3D" id="2.40.50.100">
    <property type="match status" value="1"/>
</dbReference>
<evidence type="ECO:0000259" key="10">
    <source>
        <dbReference type="Pfam" id="PF25917"/>
    </source>
</evidence>
<dbReference type="Pfam" id="PF25876">
    <property type="entry name" value="HH_MFP_RND"/>
    <property type="match status" value="1"/>
</dbReference>
<dbReference type="InterPro" id="IPR058627">
    <property type="entry name" value="MdtA-like_C"/>
</dbReference>
<comment type="similarity">
    <text evidence="2">Belongs to the membrane fusion protein (MFP) (TC 8.A.1) family.</text>
</comment>
<gene>
    <name evidence="13" type="ORF">Amme_035_005</name>
</gene>
<comment type="caution">
    <text evidence="13">The sequence shown here is derived from an EMBL/GenBank/DDBJ whole genome shotgun (WGS) entry which is preliminary data.</text>
</comment>
<feature type="domain" description="Multidrug resistance protein MdtA-like barrel-sandwich hybrid" evidence="10">
    <location>
        <begin position="94"/>
        <end position="231"/>
    </location>
</feature>
<dbReference type="PANTHER" id="PTHR30469">
    <property type="entry name" value="MULTIDRUG RESISTANCE PROTEIN MDTA"/>
    <property type="match status" value="1"/>
</dbReference>
<keyword evidence="14" id="KW-1185">Reference proteome</keyword>
<dbReference type="Pfam" id="PF25967">
    <property type="entry name" value="RND-MFP_C"/>
    <property type="match status" value="1"/>
</dbReference>
<dbReference type="Gene3D" id="2.40.420.20">
    <property type="match status" value="1"/>
</dbReference>
<feature type="domain" description="Multidrug resistance protein MdtA-like C-terminal permuted SH3" evidence="12">
    <location>
        <begin position="326"/>
        <end position="385"/>
    </location>
</feature>
<dbReference type="GO" id="GO:0015562">
    <property type="term" value="F:efflux transmembrane transporter activity"/>
    <property type="evidence" value="ECO:0007669"/>
    <property type="project" value="TreeGrafter"/>
</dbReference>
<dbReference type="InterPro" id="IPR058626">
    <property type="entry name" value="MdtA-like_b-barrel"/>
</dbReference>
<keyword evidence="8" id="KW-1133">Transmembrane helix</keyword>
<dbReference type="Gene3D" id="1.10.287.470">
    <property type="entry name" value="Helix hairpin bin"/>
    <property type="match status" value="1"/>
</dbReference>
<dbReference type="EMBL" id="BAND01000035">
    <property type="protein sequence ID" value="GAJ28676.1"/>
    <property type="molecule type" value="Genomic_DNA"/>
</dbReference>
<evidence type="ECO:0000259" key="12">
    <source>
        <dbReference type="Pfam" id="PF25967"/>
    </source>
</evidence>
<keyword evidence="4" id="KW-1003">Cell membrane</keyword>
<keyword evidence="8" id="KW-0812">Transmembrane</keyword>
<evidence type="ECO:0000313" key="14">
    <source>
        <dbReference type="Proteomes" id="UP000019760"/>
    </source>
</evidence>
<dbReference type="NCBIfam" id="TIGR01730">
    <property type="entry name" value="RND_mfp"/>
    <property type="match status" value="1"/>
</dbReference>
<evidence type="ECO:0000256" key="3">
    <source>
        <dbReference type="ARBA" id="ARBA00022448"/>
    </source>
</evidence>
<comment type="subcellular location">
    <subcellularLocation>
        <location evidence="1">Cell membrane</location>
    </subcellularLocation>
</comment>
<evidence type="ECO:0000256" key="4">
    <source>
        <dbReference type="ARBA" id="ARBA00022475"/>
    </source>
</evidence>
<evidence type="ECO:0000313" key="13">
    <source>
        <dbReference type="EMBL" id="GAJ28676.1"/>
    </source>
</evidence>
<dbReference type="SUPFAM" id="SSF111369">
    <property type="entry name" value="HlyD-like secretion proteins"/>
    <property type="match status" value="1"/>
</dbReference>
<name>A0A023D4H0_ACIMT</name>
<reference evidence="14" key="1">
    <citation type="journal article" date="2014" name="FEMS Microbiol. Lett.">
        <title>Draft Genomic DNA Sequence of the Facultatively Methylotrophic Bacterium Acidomonas methanolica type strain MB58.</title>
        <authorList>
            <person name="Higashiura N."/>
            <person name="Hadano H."/>
            <person name="Hirakawa H."/>
            <person name="Matsutani M."/>
            <person name="Takabe S."/>
            <person name="Matsushita K."/>
            <person name="Azuma Y."/>
        </authorList>
    </citation>
    <scope>NUCLEOTIDE SEQUENCE [LARGE SCALE GENOMIC DNA]</scope>
    <source>
        <strain evidence="14">MB58</strain>
    </source>
</reference>
<evidence type="ECO:0000259" key="9">
    <source>
        <dbReference type="Pfam" id="PF25876"/>
    </source>
</evidence>
<evidence type="ECO:0000256" key="5">
    <source>
        <dbReference type="ARBA" id="ARBA00022519"/>
    </source>
</evidence>
<dbReference type="InterPro" id="IPR006143">
    <property type="entry name" value="RND_pump_MFP"/>
</dbReference>